<dbReference type="Proteomes" id="UP000203229">
    <property type="component" value="Chromosome"/>
</dbReference>
<evidence type="ECO:0000256" key="3">
    <source>
        <dbReference type="ARBA" id="ARBA00022692"/>
    </source>
</evidence>
<feature type="transmembrane region" description="Helical" evidence="7">
    <location>
        <begin position="436"/>
        <end position="458"/>
    </location>
</feature>
<accession>A0A222ENQ2</accession>
<evidence type="ECO:0000256" key="4">
    <source>
        <dbReference type="ARBA" id="ARBA00022989"/>
    </source>
</evidence>
<dbReference type="KEGG" id="scou:SCORR_v1c03620"/>
<dbReference type="PANTHER" id="PTHR30572:SF4">
    <property type="entry name" value="ABC TRANSPORTER PERMEASE YTRF"/>
    <property type="match status" value="1"/>
</dbReference>
<dbReference type="InterPro" id="IPR003838">
    <property type="entry name" value="ABC3_permease_C"/>
</dbReference>
<feature type="domain" description="ABC3 transporter permease C-terminal" evidence="8">
    <location>
        <begin position="395"/>
        <end position="510"/>
    </location>
</feature>
<name>A0A222ENQ2_9MOLU</name>
<dbReference type="EMBL" id="CP022535">
    <property type="protein sequence ID" value="ASP28136.1"/>
    <property type="molecule type" value="Genomic_DNA"/>
</dbReference>
<dbReference type="GO" id="GO:0005886">
    <property type="term" value="C:plasma membrane"/>
    <property type="evidence" value="ECO:0007669"/>
    <property type="project" value="UniProtKB-SubCell"/>
</dbReference>
<evidence type="ECO:0000256" key="5">
    <source>
        <dbReference type="ARBA" id="ARBA00023136"/>
    </source>
</evidence>
<dbReference type="InterPro" id="IPR050250">
    <property type="entry name" value="Macrolide_Exporter_MacB"/>
</dbReference>
<keyword evidence="2" id="KW-1003">Cell membrane</keyword>
<feature type="transmembrane region" description="Helical" evidence="7">
    <location>
        <begin position="488"/>
        <end position="510"/>
    </location>
</feature>
<evidence type="ECO:0000256" key="7">
    <source>
        <dbReference type="SAM" id="Phobius"/>
    </source>
</evidence>
<dbReference type="GO" id="GO:0022857">
    <property type="term" value="F:transmembrane transporter activity"/>
    <property type="evidence" value="ECO:0007669"/>
    <property type="project" value="TreeGrafter"/>
</dbReference>
<dbReference type="PANTHER" id="PTHR30572">
    <property type="entry name" value="MEMBRANE COMPONENT OF TRANSPORTER-RELATED"/>
    <property type="match status" value="1"/>
</dbReference>
<gene>
    <name evidence="9" type="ORF">SCORR_v1c03620</name>
</gene>
<feature type="domain" description="ABC3 transporter permease C-terminal" evidence="8">
    <location>
        <begin position="1239"/>
        <end position="1355"/>
    </location>
</feature>
<keyword evidence="3 7" id="KW-0812">Transmembrane</keyword>
<comment type="subcellular location">
    <subcellularLocation>
        <location evidence="1">Cell membrane</location>
        <topology evidence="1">Multi-pass membrane protein</topology>
    </subcellularLocation>
</comment>
<comment type="similarity">
    <text evidence="6">Belongs to the ABC-4 integral membrane protein family.</text>
</comment>
<evidence type="ECO:0000313" key="10">
    <source>
        <dbReference type="Proteomes" id="UP000203229"/>
    </source>
</evidence>
<dbReference type="OrthoDB" id="393409at2"/>
<dbReference type="Pfam" id="PF02687">
    <property type="entry name" value="FtsX"/>
    <property type="match status" value="2"/>
</dbReference>
<feature type="transmembrane region" description="Helical" evidence="7">
    <location>
        <begin position="1326"/>
        <end position="1351"/>
    </location>
</feature>
<feature type="transmembrane region" description="Helical" evidence="7">
    <location>
        <begin position="558"/>
        <end position="581"/>
    </location>
</feature>
<organism evidence="9 10">
    <name type="scientific">Spiroplasma corruscae</name>
    <dbReference type="NCBI Taxonomy" id="216934"/>
    <lineage>
        <taxon>Bacteria</taxon>
        <taxon>Bacillati</taxon>
        <taxon>Mycoplasmatota</taxon>
        <taxon>Mollicutes</taxon>
        <taxon>Entomoplasmatales</taxon>
        <taxon>Spiroplasmataceae</taxon>
        <taxon>Spiroplasma</taxon>
    </lineage>
</organism>
<evidence type="ECO:0000256" key="2">
    <source>
        <dbReference type="ARBA" id="ARBA00022475"/>
    </source>
</evidence>
<feature type="transmembrane region" description="Helical" evidence="7">
    <location>
        <begin position="1281"/>
        <end position="1314"/>
    </location>
</feature>
<reference evidence="9 10" key="1">
    <citation type="submission" date="2017-07" db="EMBL/GenBank/DDBJ databases">
        <title>Complete genome sequence of Spiroplasma corruscae EC-1 (DSM 19793).</title>
        <authorList>
            <person name="Tsai Y.-M."/>
            <person name="Lo W.-S."/>
            <person name="Kuo C.-H."/>
        </authorList>
    </citation>
    <scope>NUCLEOTIDE SEQUENCE [LARGE SCALE GENOMIC DNA]</scope>
    <source>
        <strain evidence="9 10">EC-1</strain>
    </source>
</reference>
<evidence type="ECO:0000259" key="8">
    <source>
        <dbReference type="Pfam" id="PF02687"/>
    </source>
</evidence>
<feature type="transmembrane region" description="Helical" evidence="7">
    <location>
        <begin position="1233"/>
        <end position="1260"/>
    </location>
</feature>
<proteinExistence type="inferred from homology"/>
<evidence type="ECO:0000256" key="6">
    <source>
        <dbReference type="ARBA" id="ARBA00038076"/>
    </source>
</evidence>
<keyword evidence="4 7" id="KW-1133">Transmembrane helix</keyword>
<dbReference type="RefSeq" id="WP_094048598.1">
    <property type="nucleotide sequence ID" value="NZ_CP022535.1"/>
</dbReference>
<feature type="transmembrane region" description="Helical" evidence="7">
    <location>
        <begin position="388"/>
        <end position="412"/>
    </location>
</feature>
<protein>
    <submittedName>
        <fullName evidence="9">ABC transporter permease</fullName>
    </submittedName>
</protein>
<sequence>MKNQKPFFKNSFRNLTKNKIQLVAILFLVLLTSFIFTACFSSSSRINDSFQLFNSNEKSNIHDFVIDLDGTSYQNNYDNDKFKNVSDAEQRNNLIINYVQDKISDTENSFNFERVETRNFSLSSDKTIKAVSLNPYQTIDKLVVKEGMDLNTWKNYTLATNNYTKKWAYVSENFAKENNIAINDIVRFQDDDYGTSILVKDSEKKSVDLSKYELKDINLWIDNSEYSQENWFQVVGFGNSADFSTPILSKEKPLPNTKNEGLFYVNPENFGYKLTFYDKLYPDNEFNFTNHENKRIWYTNGELKGKETLKANSSTDIETYYVGKFDNKNASTTIINSYLTDLDVAKNINLYAIFDKKNTSNNKIVYSLNDNDYKFHNRTNFINTTLKYFKIVGLIISGITLFIAIIMLFLMIKNDLKKSFAQIGVMISLGYKKSSLLLSTSIYPVFVSLIGGLVGYFIGSGLQEVVVNIFNQFFQIEITSFSFSWVSFMVNILGIFVFLEAVTLITYFYVLNFYKPLEMIYFEHNKNTTKFNLALKKLLTNRKKFDSRFKGAVLSSSFTRLLSVFFVITTSSFLLTLGTIFPGVLKSNIDKTYGSTKYDNMVEYTSPLYNSPKSFYKTYNPSSTIDSLEDKSSLDIANMFIENNIKNTSFSPSKDLTSLNDLTYKAIDINYLKDFDLSIDSIPNQNNDEQVENYRKLTIMNLWKDLKNYKLDKYWKKESLLKVILNPKLAEENIEDLESIRIFYFKYKNSIGLDDVFKNPKRSTYFITDTNILDTSKDNKNKNLITSDDINVSEVNIPPIELTENGSIDNDETLSTSLYNYLGGSDWEERVITSIVTVYDWFQAQFYNNFQQAFLQGIYNNSPAIIKENIRENYYSNNGNYNIGFGVIPYNEKTDDIGIYINSLIKDQSVKVYGIKEDNKTLNLTNTKGDNLLNDLFTNDNSILINQSVAKRLNISIGDIIDVNHLVDVLNNKSNELDINTWDMTSLSAKNKNDDYTSFNNFYDNSVFDTKHSDWKNESINNDKLTYKNNEVYSSNLELSSETIVGPNMMTDDLSKGIISKQNLKVSQNYKVVGIVDKYGDNAAWINNEQAKIITKYDLSEKLLFNLFMKEWENPKDTNGLSDLISFIKNNINKNDAFDNFKTFTKDEATKKYWKLFENEYPLFNYKTSLDTTVTDITNSASTMSSFGDYSMFGLNGGTSNERNYSSTSSNSIDNLVSVPEAKKILQRINSTIVSIIFAIVLVWLCLSAVIILLTINLVINDNKKIISSMKILGYKDIYIAKLFIFIYVPIVIVSAIFGFIVCYFAIAALLSLFYSSIVLPMIFLWWYFIPGVIGSWLLYIVSVNLSWFSLKRLNMLHIVMGG</sequence>
<keyword evidence="5 7" id="KW-0472">Membrane</keyword>
<keyword evidence="10" id="KW-1185">Reference proteome</keyword>
<evidence type="ECO:0000256" key="1">
    <source>
        <dbReference type="ARBA" id="ARBA00004651"/>
    </source>
</evidence>
<evidence type="ECO:0000313" key="9">
    <source>
        <dbReference type="EMBL" id="ASP28136.1"/>
    </source>
</evidence>